<dbReference type="RefSeq" id="XP_007725538.1">
    <property type="nucleotide sequence ID" value="XM_007727348.1"/>
</dbReference>
<dbReference type="EMBL" id="AMWN01000005">
    <property type="protein sequence ID" value="EXJ86100.1"/>
    <property type="molecule type" value="Genomic_DNA"/>
</dbReference>
<feature type="compositionally biased region" description="Basic and acidic residues" evidence="5">
    <location>
        <begin position="342"/>
        <end position="351"/>
    </location>
</feature>
<reference evidence="9 10" key="1">
    <citation type="submission" date="2013-03" db="EMBL/GenBank/DDBJ databases">
        <title>The Genome Sequence of Capronia coronata CBS 617.96.</title>
        <authorList>
            <consortium name="The Broad Institute Genomics Platform"/>
            <person name="Cuomo C."/>
            <person name="de Hoog S."/>
            <person name="Gorbushina A."/>
            <person name="Walker B."/>
            <person name="Young S.K."/>
            <person name="Zeng Q."/>
            <person name="Gargeya S."/>
            <person name="Fitzgerald M."/>
            <person name="Haas B."/>
            <person name="Abouelleil A."/>
            <person name="Allen A.W."/>
            <person name="Alvarado L."/>
            <person name="Arachchi H.M."/>
            <person name="Berlin A.M."/>
            <person name="Chapman S.B."/>
            <person name="Gainer-Dewar J."/>
            <person name="Goldberg J."/>
            <person name="Griggs A."/>
            <person name="Gujja S."/>
            <person name="Hansen M."/>
            <person name="Howarth C."/>
            <person name="Imamovic A."/>
            <person name="Ireland A."/>
            <person name="Larimer J."/>
            <person name="McCowan C."/>
            <person name="Murphy C."/>
            <person name="Pearson M."/>
            <person name="Poon T.W."/>
            <person name="Priest M."/>
            <person name="Roberts A."/>
            <person name="Saif S."/>
            <person name="Shea T."/>
            <person name="Sisk P."/>
            <person name="Sykes S."/>
            <person name="Wortman J."/>
            <person name="Nusbaum C."/>
            <person name="Birren B."/>
        </authorList>
    </citation>
    <scope>NUCLEOTIDE SEQUENCE [LARGE SCALE GENOMIC DNA]</scope>
    <source>
        <strain evidence="9 10">CBS 617.96</strain>
    </source>
</reference>
<dbReference type="AlphaFoldDB" id="W9Y8Y1"/>
<feature type="region of interest" description="Disordered" evidence="5">
    <location>
        <begin position="328"/>
        <end position="375"/>
    </location>
</feature>
<evidence type="ECO:0000313" key="9">
    <source>
        <dbReference type="EMBL" id="EXJ86100.1"/>
    </source>
</evidence>
<protein>
    <recommendedName>
        <fullName evidence="11">G-protein coupled receptors family 1 profile domain-containing protein</fullName>
    </recommendedName>
</protein>
<dbReference type="PANTHER" id="PTHR23112">
    <property type="entry name" value="G PROTEIN-COUPLED RECEPTOR 157-RELATED"/>
    <property type="match status" value="1"/>
</dbReference>
<accession>W9Y8Y1</accession>
<name>W9Y8Y1_9EURO</name>
<dbReference type="Gene3D" id="1.20.1070.10">
    <property type="entry name" value="Rhodopsin 7-helix transmembrane proteins"/>
    <property type="match status" value="1"/>
</dbReference>
<comment type="caution">
    <text evidence="9">The sequence shown here is derived from an EMBL/GenBank/DDBJ whole genome shotgun (WGS) entry which is preliminary data.</text>
</comment>
<comment type="subcellular location">
    <subcellularLocation>
        <location evidence="1">Membrane</location>
        <topology evidence="1">Multi-pass membrane protein</topology>
    </subcellularLocation>
</comment>
<feature type="transmembrane region" description="Helical" evidence="6">
    <location>
        <begin position="141"/>
        <end position="163"/>
    </location>
</feature>
<keyword evidence="4 6" id="KW-0472">Membrane</keyword>
<keyword evidence="2 6" id="KW-0812">Transmembrane</keyword>
<evidence type="ECO:0000256" key="4">
    <source>
        <dbReference type="ARBA" id="ARBA00023136"/>
    </source>
</evidence>
<dbReference type="Pfam" id="PF11970">
    <property type="entry name" value="GPR_Gpa2_C"/>
    <property type="match status" value="1"/>
</dbReference>
<evidence type="ECO:0000256" key="2">
    <source>
        <dbReference type="ARBA" id="ARBA00022692"/>
    </source>
</evidence>
<feature type="domain" description="G protein-coupled receptor GPR1/2/3 C-terminal" evidence="8">
    <location>
        <begin position="234"/>
        <end position="295"/>
    </location>
</feature>
<feature type="transmembrane region" description="Helical" evidence="6">
    <location>
        <begin position="270"/>
        <end position="292"/>
    </location>
</feature>
<dbReference type="Proteomes" id="UP000019484">
    <property type="component" value="Unassembled WGS sequence"/>
</dbReference>
<keyword evidence="3 6" id="KW-1133">Transmembrane helix</keyword>
<feature type="domain" description="Glucose receptor Git3-like N-terminal" evidence="7">
    <location>
        <begin position="49"/>
        <end position="216"/>
    </location>
</feature>
<dbReference type="STRING" id="1182541.W9Y8Y1"/>
<dbReference type="Pfam" id="PF11710">
    <property type="entry name" value="Git3"/>
    <property type="match status" value="1"/>
</dbReference>
<dbReference type="InterPro" id="IPR023041">
    <property type="entry name" value="Glucose_rcpt_Git3-like_N"/>
</dbReference>
<evidence type="ECO:0000256" key="6">
    <source>
        <dbReference type="SAM" id="Phobius"/>
    </source>
</evidence>
<feature type="transmembrane region" description="Helical" evidence="6">
    <location>
        <begin position="190"/>
        <end position="211"/>
    </location>
</feature>
<proteinExistence type="predicted"/>
<dbReference type="OrthoDB" id="100006at2759"/>
<evidence type="ECO:0000256" key="3">
    <source>
        <dbReference type="ARBA" id="ARBA00022989"/>
    </source>
</evidence>
<feature type="transmembrane region" description="Helical" evidence="6">
    <location>
        <begin position="23"/>
        <end position="45"/>
    </location>
</feature>
<evidence type="ECO:0000259" key="7">
    <source>
        <dbReference type="Pfam" id="PF11710"/>
    </source>
</evidence>
<evidence type="ECO:0000256" key="1">
    <source>
        <dbReference type="ARBA" id="ARBA00004141"/>
    </source>
</evidence>
<dbReference type="GO" id="GO:0007189">
    <property type="term" value="P:adenylate cyclase-activating G protein-coupled receptor signaling pathway"/>
    <property type="evidence" value="ECO:0007669"/>
    <property type="project" value="TreeGrafter"/>
</dbReference>
<organism evidence="9 10">
    <name type="scientific">Capronia coronata CBS 617.96</name>
    <dbReference type="NCBI Taxonomy" id="1182541"/>
    <lineage>
        <taxon>Eukaryota</taxon>
        <taxon>Fungi</taxon>
        <taxon>Dikarya</taxon>
        <taxon>Ascomycota</taxon>
        <taxon>Pezizomycotina</taxon>
        <taxon>Eurotiomycetes</taxon>
        <taxon>Chaetothyriomycetidae</taxon>
        <taxon>Chaetothyriales</taxon>
        <taxon>Herpotrichiellaceae</taxon>
        <taxon>Capronia</taxon>
    </lineage>
</organism>
<sequence>MALPPWSLYSGTLDPLPGIVRRGLLAIAFFGTLSLVATFSLFSFLTYRLCSWYFRGQLRQGANQFLVLIYNLLLADIQQAVAFALSARFLATNKIEDGTTTCWVNGWFISTGDLASGVFILAIAIHTFFSVVRGRRVPNRVFISAIAGAWTFVYAMAIIGVAIDPNLYVRAGAWCWINHKHENLRLWLHYFWIFVCMFGTIVVYGLIYLAITSHARRHPHEIAGVENGSNPAVLRRATRYMILYPVVYVICTLPLAGGRMASMTGIPVPYWWYCVAGAAISCCGWLDVLMYACTRHALIFSPDPPAADALGLDTYGWRHSGEGFWGTTTTITGPEDEVGQAPKHDKRDLFSRSRPQSFRGRDSEEQQLASQPQHEGVITARTDFEVRSGSIPQYVKDVARISRDTRSEMSGYDSDGRGRNDLVLLNEGGLEL</sequence>
<feature type="transmembrane region" description="Helical" evidence="6">
    <location>
        <begin position="107"/>
        <end position="129"/>
    </location>
</feature>
<dbReference type="InterPro" id="IPR022596">
    <property type="entry name" value="GPR1/2/3_C"/>
</dbReference>
<evidence type="ECO:0000313" key="10">
    <source>
        <dbReference type="Proteomes" id="UP000019484"/>
    </source>
</evidence>
<evidence type="ECO:0000256" key="5">
    <source>
        <dbReference type="SAM" id="MobiDB-lite"/>
    </source>
</evidence>
<feature type="transmembrane region" description="Helical" evidence="6">
    <location>
        <begin position="65"/>
        <end position="87"/>
    </location>
</feature>
<dbReference type="GeneID" id="19161337"/>
<dbReference type="GO" id="GO:0005886">
    <property type="term" value="C:plasma membrane"/>
    <property type="evidence" value="ECO:0007669"/>
    <property type="project" value="TreeGrafter"/>
</dbReference>
<keyword evidence="10" id="KW-1185">Reference proteome</keyword>
<dbReference type="SUPFAM" id="SSF81321">
    <property type="entry name" value="Family A G protein-coupled receptor-like"/>
    <property type="match status" value="1"/>
</dbReference>
<gene>
    <name evidence="9" type="ORF">A1O1_06469</name>
</gene>
<dbReference type="eggNOG" id="ENOG502RYZC">
    <property type="taxonomic scope" value="Eukaryota"/>
</dbReference>
<dbReference type="HOGENOM" id="CLU_027149_3_2_1"/>
<feature type="transmembrane region" description="Helical" evidence="6">
    <location>
        <begin position="240"/>
        <end position="258"/>
    </location>
</feature>
<evidence type="ECO:0008006" key="11">
    <source>
        <dbReference type="Google" id="ProtNLM"/>
    </source>
</evidence>
<evidence type="ECO:0000259" key="8">
    <source>
        <dbReference type="Pfam" id="PF11970"/>
    </source>
</evidence>
<dbReference type="GO" id="GO:0004930">
    <property type="term" value="F:G protein-coupled receptor activity"/>
    <property type="evidence" value="ECO:0007669"/>
    <property type="project" value="TreeGrafter"/>
</dbReference>
<dbReference type="PANTHER" id="PTHR23112:SF37">
    <property type="entry name" value="G PROTEIN-COUPLED RECEPTOR GPR1"/>
    <property type="match status" value="1"/>
</dbReference>